<dbReference type="Pfam" id="PF04055">
    <property type="entry name" value="Radical_SAM"/>
    <property type="match status" value="1"/>
</dbReference>
<sequence>MTIAPEAPTKPLVPTFLELEITRRCQLTCPSLCFVQAGPTQGHGVMSAADWKRIITEAAALGVKKIQLIGGEATLHPGFVEIVEHALGEGLKVEVFSNLFRVRRDHWTLFERPGVSLATSYYADTDEGHDEVTGREGSHAETRANIIEAHRRGIRIRVGIVDVLDGQRVEQARAELEGLGITEVHVDRVRAVGNAVKGEGLPSTSELCGRCATGTAAVLADGTVTPCVLARFLPAGQVQDATLERVFTSPQWQQVAASIPAARMDPCGPDCGPNDDSQGGGGTCGPADDSVIPNSAG</sequence>
<comment type="caution">
    <text evidence="8">The sequence shown here is derived from an EMBL/GenBank/DDBJ whole genome shotgun (WGS) entry which is preliminary data.</text>
</comment>
<keyword evidence="4" id="KW-0411">Iron-sulfur</keyword>
<dbReference type="PATRIC" id="fig|700597.3.peg.133"/>
<organism evidence="8 9">
    <name type="scientific">Streptomyces zinciresistens K42</name>
    <dbReference type="NCBI Taxonomy" id="700597"/>
    <lineage>
        <taxon>Bacteria</taxon>
        <taxon>Bacillati</taxon>
        <taxon>Actinomycetota</taxon>
        <taxon>Actinomycetes</taxon>
        <taxon>Kitasatosporales</taxon>
        <taxon>Streptomycetaceae</taxon>
        <taxon>Streptomyces</taxon>
    </lineage>
</organism>
<dbReference type="InterPro" id="IPR023885">
    <property type="entry name" value="4Fe4S-binding_SPASM_dom"/>
</dbReference>
<evidence type="ECO:0000256" key="3">
    <source>
        <dbReference type="ARBA" id="ARBA00023004"/>
    </source>
</evidence>
<dbReference type="SFLD" id="SFLDF00365">
    <property type="entry name" value="thuricin_CD_(TrnCD-like)"/>
    <property type="match status" value="1"/>
</dbReference>
<dbReference type="GO" id="GO:0046872">
    <property type="term" value="F:metal ion binding"/>
    <property type="evidence" value="ECO:0007669"/>
    <property type="project" value="UniProtKB-KW"/>
</dbReference>
<dbReference type="CDD" id="cd01335">
    <property type="entry name" value="Radical_SAM"/>
    <property type="match status" value="1"/>
</dbReference>
<dbReference type="PANTHER" id="PTHR11228:SF7">
    <property type="entry name" value="PQQA PEPTIDE CYCLASE"/>
    <property type="match status" value="1"/>
</dbReference>
<keyword evidence="9" id="KW-1185">Reference proteome</keyword>
<dbReference type="SFLD" id="SFLDS00029">
    <property type="entry name" value="Radical_SAM"/>
    <property type="match status" value="1"/>
</dbReference>
<dbReference type="Gene3D" id="3.20.20.70">
    <property type="entry name" value="Aldolase class I"/>
    <property type="match status" value="1"/>
</dbReference>
<feature type="compositionally biased region" description="Low complexity" evidence="5">
    <location>
        <begin position="266"/>
        <end position="276"/>
    </location>
</feature>
<dbReference type="AlphaFoldDB" id="G2G3U1"/>
<keyword evidence="3" id="KW-0408">Iron</keyword>
<dbReference type="SFLD" id="SFLDG01386">
    <property type="entry name" value="main_SPASM_domain-containing"/>
    <property type="match status" value="1"/>
</dbReference>
<evidence type="ECO:0000256" key="2">
    <source>
        <dbReference type="ARBA" id="ARBA00022723"/>
    </source>
</evidence>
<accession>G2G3U1</accession>
<evidence type="ECO:0000259" key="6">
    <source>
        <dbReference type="Pfam" id="PF04055"/>
    </source>
</evidence>
<dbReference type="SFLD" id="SFLDG01067">
    <property type="entry name" value="SPASM/twitch_domain_containing"/>
    <property type="match status" value="1"/>
</dbReference>
<feature type="domain" description="4Fe4S-binding SPASM" evidence="7">
    <location>
        <begin position="208"/>
        <end position="271"/>
    </location>
</feature>
<keyword evidence="2" id="KW-0479">Metal-binding</keyword>
<dbReference type="Pfam" id="PF13186">
    <property type="entry name" value="SPASM"/>
    <property type="match status" value="1"/>
</dbReference>
<evidence type="ECO:0000256" key="1">
    <source>
        <dbReference type="ARBA" id="ARBA00022691"/>
    </source>
</evidence>
<keyword evidence="1" id="KW-0949">S-adenosyl-L-methionine</keyword>
<feature type="region of interest" description="Disordered" evidence="5">
    <location>
        <begin position="266"/>
        <end position="297"/>
    </location>
</feature>
<dbReference type="OrthoDB" id="9782387at2"/>
<dbReference type="InterPro" id="IPR013785">
    <property type="entry name" value="Aldolase_TIM"/>
</dbReference>
<evidence type="ECO:0000313" key="8">
    <source>
        <dbReference type="EMBL" id="EGX61837.1"/>
    </source>
</evidence>
<feature type="domain" description="Radical SAM core" evidence="6">
    <location>
        <begin position="20"/>
        <end position="170"/>
    </location>
</feature>
<proteinExistence type="predicted"/>
<dbReference type="InterPro" id="IPR050377">
    <property type="entry name" value="Radical_SAM_PqqE_MftC-like"/>
</dbReference>
<dbReference type="GO" id="GO:0003824">
    <property type="term" value="F:catalytic activity"/>
    <property type="evidence" value="ECO:0007669"/>
    <property type="project" value="InterPro"/>
</dbReference>
<dbReference type="EMBL" id="AGBF01000001">
    <property type="protein sequence ID" value="EGX61837.1"/>
    <property type="molecule type" value="Genomic_DNA"/>
</dbReference>
<dbReference type="GO" id="GO:0051536">
    <property type="term" value="F:iron-sulfur cluster binding"/>
    <property type="evidence" value="ECO:0007669"/>
    <property type="project" value="UniProtKB-KW"/>
</dbReference>
<dbReference type="RefSeq" id="WP_007490579.1">
    <property type="nucleotide sequence ID" value="NZ_AGBF01000001.1"/>
</dbReference>
<dbReference type="SUPFAM" id="SSF102114">
    <property type="entry name" value="Radical SAM enzymes"/>
    <property type="match status" value="1"/>
</dbReference>
<dbReference type="PANTHER" id="PTHR11228">
    <property type="entry name" value="RADICAL SAM DOMAIN PROTEIN"/>
    <property type="match status" value="1"/>
</dbReference>
<dbReference type="InterPro" id="IPR058240">
    <property type="entry name" value="rSAM_sf"/>
</dbReference>
<evidence type="ECO:0008006" key="10">
    <source>
        <dbReference type="Google" id="ProtNLM"/>
    </source>
</evidence>
<evidence type="ECO:0000256" key="4">
    <source>
        <dbReference type="ARBA" id="ARBA00023014"/>
    </source>
</evidence>
<dbReference type="Proteomes" id="UP000004217">
    <property type="component" value="Unassembled WGS sequence"/>
</dbReference>
<evidence type="ECO:0000256" key="5">
    <source>
        <dbReference type="SAM" id="MobiDB-lite"/>
    </source>
</evidence>
<evidence type="ECO:0000259" key="7">
    <source>
        <dbReference type="Pfam" id="PF13186"/>
    </source>
</evidence>
<name>G2G3U1_9ACTN</name>
<dbReference type="InterPro" id="IPR007197">
    <property type="entry name" value="rSAM"/>
</dbReference>
<dbReference type="SFLD" id="SFLDG01216">
    <property type="entry name" value="thioether_bond_formation_requi"/>
    <property type="match status" value="1"/>
</dbReference>
<dbReference type="CDD" id="cd21109">
    <property type="entry name" value="SPASM"/>
    <property type="match status" value="1"/>
</dbReference>
<protein>
    <recommendedName>
        <fullName evidence="10">Radical SAM protein</fullName>
    </recommendedName>
</protein>
<gene>
    <name evidence="8" type="ORF">SZN_00710</name>
</gene>
<evidence type="ECO:0000313" key="9">
    <source>
        <dbReference type="Proteomes" id="UP000004217"/>
    </source>
</evidence>
<reference evidence="8 9" key="1">
    <citation type="submission" date="2011-08" db="EMBL/GenBank/DDBJ databases">
        <authorList>
            <person name="Lin Y."/>
            <person name="Hao X."/>
            <person name="Johnstone L."/>
            <person name="Miller S.J."/>
            <person name="Wei G."/>
            <person name="Rensing C."/>
        </authorList>
    </citation>
    <scope>NUCLEOTIDE SEQUENCE [LARGE SCALE GENOMIC DNA]</scope>
    <source>
        <strain evidence="8 9">K42</strain>
    </source>
</reference>